<reference evidence="2" key="1">
    <citation type="submission" date="2019-02" db="EMBL/GenBank/DDBJ databases">
        <authorList>
            <person name="Gruber-Vodicka R. H."/>
            <person name="Seah K. B. B."/>
        </authorList>
    </citation>
    <scope>NUCLEOTIDE SEQUENCE</scope>
    <source>
        <strain evidence="2">BECK_S313</strain>
    </source>
</reference>
<dbReference type="SUPFAM" id="SSF56935">
    <property type="entry name" value="Porins"/>
    <property type="match status" value="1"/>
</dbReference>
<proteinExistence type="predicted"/>
<organism evidence="2">
    <name type="scientific">Candidatus Kentrum sp. LPFa</name>
    <dbReference type="NCBI Taxonomy" id="2126335"/>
    <lineage>
        <taxon>Bacteria</taxon>
        <taxon>Pseudomonadati</taxon>
        <taxon>Pseudomonadota</taxon>
        <taxon>Gammaproteobacteria</taxon>
        <taxon>Candidatus Kentrum</taxon>
    </lineage>
</organism>
<evidence type="ECO:0000256" key="1">
    <source>
        <dbReference type="SAM" id="MobiDB-lite"/>
    </source>
</evidence>
<dbReference type="AlphaFoldDB" id="A0A450WAU8"/>
<gene>
    <name evidence="2" type="ORF">BECKLPF1236B_GA0070989_105722</name>
</gene>
<protein>
    <submittedName>
        <fullName evidence="2">Uncharacterized protein</fullName>
    </submittedName>
</protein>
<name>A0A450WAU8_9GAMM</name>
<feature type="compositionally biased region" description="Basic and acidic residues" evidence="1">
    <location>
        <begin position="64"/>
        <end position="82"/>
    </location>
</feature>
<evidence type="ECO:0000313" key="2">
    <source>
        <dbReference type="EMBL" id="VFK14157.1"/>
    </source>
</evidence>
<sequence length="250" mass="28362">MSWLAPTDTYLEFGVEALRGETFPASGNSDRFIGGARNYFVRVGKDIGVDHSFLAGLSHLRAEPNGRGAAEHNHGDEEHHGEFGFSGDSDLTIAGLVWKWAPDGNAENRNFLFQTEYFHRDEEGVINFSHDEEGALLPYDGTQQGIYAQGVYQFMPGWRAGLRYDRLWSDNTLRVTDNTTDKADDELLDESGLLGGHDPYRWTFMADYTHSEFSRLRLQYAKDYTRSKDGDDQIQLQYIMSFGAHGAHRY</sequence>
<accession>A0A450WAU8</accession>
<dbReference type="EMBL" id="CAADFK010000057">
    <property type="protein sequence ID" value="VFK14157.1"/>
    <property type="molecule type" value="Genomic_DNA"/>
</dbReference>
<feature type="region of interest" description="Disordered" evidence="1">
    <location>
        <begin position="64"/>
        <end position="83"/>
    </location>
</feature>